<feature type="region of interest" description="Disordered" evidence="1">
    <location>
        <begin position="483"/>
        <end position="583"/>
    </location>
</feature>
<gene>
    <name evidence="2" type="ORF">B0A55_08241</name>
</gene>
<feature type="compositionally biased region" description="Basic and acidic residues" evidence="1">
    <location>
        <begin position="552"/>
        <end position="579"/>
    </location>
</feature>
<reference evidence="2 3" key="1">
    <citation type="submission" date="2017-03" db="EMBL/GenBank/DDBJ databases">
        <title>Genomes of endolithic fungi from Antarctica.</title>
        <authorList>
            <person name="Coleine C."/>
            <person name="Masonjones S."/>
            <person name="Stajich J.E."/>
        </authorList>
    </citation>
    <scope>NUCLEOTIDE SEQUENCE [LARGE SCALE GENOMIC DNA]</scope>
    <source>
        <strain evidence="2 3">CCFEE 5184</strain>
    </source>
</reference>
<dbReference type="EMBL" id="NAJQ01000652">
    <property type="protein sequence ID" value="TKA66343.1"/>
    <property type="molecule type" value="Genomic_DNA"/>
</dbReference>
<evidence type="ECO:0000313" key="2">
    <source>
        <dbReference type="EMBL" id="TKA66343.1"/>
    </source>
</evidence>
<feature type="compositionally biased region" description="Basic residues" evidence="1">
    <location>
        <begin position="542"/>
        <end position="551"/>
    </location>
</feature>
<evidence type="ECO:0000256" key="1">
    <source>
        <dbReference type="SAM" id="MobiDB-lite"/>
    </source>
</evidence>
<evidence type="ECO:0000313" key="3">
    <source>
        <dbReference type="Proteomes" id="UP000309340"/>
    </source>
</evidence>
<comment type="caution">
    <text evidence="2">The sequence shown here is derived from an EMBL/GenBank/DDBJ whole genome shotgun (WGS) entry which is preliminary data.</text>
</comment>
<dbReference type="Proteomes" id="UP000309340">
    <property type="component" value="Unassembled WGS sequence"/>
</dbReference>
<dbReference type="AlphaFoldDB" id="A0A4U0WUU5"/>
<proteinExistence type="predicted"/>
<sequence>MSDQWGGLHPIIDGRVEKQMIALEESLTGKAIQWKAAIVEEEKASLATFAMQVKGSQATLRLEVEDVQAAQQKYQTTTQLLLESRDELTNRVVDLQIQLERAARTVASTKAAVDEGTKRYGRLEEIVAGMREQHNALVTKVHTLEQAQESATPSITHTDDGRLVVTLPPQNGPNNFTARAASDQHLSLKGIAEAGQQASTPDLFHTPQVEPSMGHLSLERRGSEDLYNATPGFEHERKRQEFVRGQERAGPASGTNWAFEHASALPIRGRRVEGGASSVTNFGDEGNPRLHRASAKPAMPMLSDDRAASSVGESVEVDLPGVHDDEPKPPQSKEIRSTPDQASTLGLEDIAPSSASTGLLTNIEMKHKRQKLTSTTATSVIWAVSDQASRDAPGHRIEENGRSLPDGDTIVVAPRRIAPGHRPEDFDVVNAVEHNLLDQEETMEDSGQKTLKTASTASVFSAVHEPKEADNPASDVLRQWKPRAERIKRETQLSAPSPVDKTEEMEGIAFGESSRGTRNRRPSRKSEEQDPEGTAAAGATRRSARGPVKRKPRDDETTPEEAVRELEAADLKQKREAKAARVPACAVCRKAKTKCEHKGEVGVASEEDFEMEVL</sequence>
<feature type="region of interest" description="Disordered" evidence="1">
    <location>
        <begin position="276"/>
        <end position="351"/>
    </location>
</feature>
<organism evidence="2 3">
    <name type="scientific">Friedmanniomyces simplex</name>
    <dbReference type="NCBI Taxonomy" id="329884"/>
    <lineage>
        <taxon>Eukaryota</taxon>
        <taxon>Fungi</taxon>
        <taxon>Dikarya</taxon>
        <taxon>Ascomycota</taxon>
        <taxon>Pezizomycotina</taxon>
        <taxon>Dothideomycetes</taxon>
        <taxon>Dothideomycetidae</taxon>
        <taxon>Mycosphaerellales</taxon>
        <taxon>Teratosphaeriaceae</taxon>
        <taxon>Friedmanniomyces</taxon>
    </lineage>
</organism>
<accession>A0A4U0WUU5</accession>
<protein>
    <submittedName>
        <fullName evidence="2">Uncharacterized protein</fullName>
    </submittedName>
</protein>
<feature type="compositionally biased region" description="Basic and acidic residues" evidence="1">
    <location>
        <begin position="321"/>
        <end position="337"/>
    </location>
</feature>
<name>A0A4U0WUU5_9PEZI</name>
<keyword evidence="3" id="KW-1185">Reference proteome</keyword>